<feature type="transmembrane region" description="Helical" evidence="8">
    <location>
        <begin position="59"/>
        <end position="77"/>
    </location>
</feature>
<reference evidence="11" key="1">
    <citation type="submission" date="2021-11" db="EMBL/GenBank/DDBJ databases">
        <authorList>
            <person name="Herlambang A."/>
            <person name="Guo Y."/>
            <person name="Takashima Y."/>
            <person name="Nishizawa T."/>
        </authorList>
    </citation>
    <scope>NUCLEOTIDE SEQUENCE</scope>
    <source>
        <strain evidence="11">E1425</strain>
    </source>
</reference>
<organism evidence="11 12">
    <name type="scientific">Entomortierella parvispora</name>
    <dbReference type="NCBI Taxonomy" id="205924"/>
    <lineage>
        <taxon>Eukaryota</taxon>
        <taxon>Fungi</taxon>
        <taxon>Fungi incertae sedis</taxon>
        <taxon>Mucoromycota</taxon>
        <taxon>Mortierellomycotina</taxon>
        <taxon>Mortierellomycetes</taxon>
        <taxon>Mortierellales</taxon>
        <taxon>Mortierellaceae</taxon>
        <taxon>Entomortierella</taxon>
    </lineage>
</organism>
<feature type="transmembrane region" description="Helical" evidence="8">
    <location>
        <begin position="195"/>
        <end position="216"/>
    </location>
</feature>
<keyword evidence="9" id="KW-0732">Signal</keyword>
<comment type="subcellular location">
    <subcellularLocation>
        <location evidence="1">Membrane</location>
        <topology evidence="1">Multi-pass membrane protein</topology>
    </subcellularLocation>
</comment>
<keyword evidence="12" id="KW-1185">Reference proteome</keyword>
<dbReference type="InterPro" id="IPR025256">
    <property type="entry name" value="TM7S3/TM198-like_dom"/>
</dbReference>
<dbReference type="PANTHER" id="PTHR31247:SF5">
    <property type="entry name" value="DUF4203 DOMAIN-CONTAINING PROTEIN"/>
    <property type="match status" value="1"/>
</dbReference>
<feature type="region of interest" description="Disordered" evidence="7">
    <location>
        <begin position="350"/>
        <end position="405"/>
    </location>
</feature>
<feature type="transmembrane region" description="Helical" evidence="8">
    <location>
        <begin position="139"/>
        <end position="158"/>
    </location>
</feature>
<dbReference type="PANTHER" id="PTHR31247">
    <property type="entry name" value="TRANSMEMBRANE PROTEIN 198 FAMILY MEMBER"/>
    <property type="match status" value="1"/>
</dbReference>
<feature type="compositionally biased region" description="Low complexity" evidence="7">
    <location>
        <begin position="368"/>
        <end position="382"/>
    </location>
</feature>
<comment type="caution">
    <text evidence="11">The sequence shown here is derived from an EMBL/GenBank/DDBJ whole genome shotgun (WGS) entry which is preliminary data.</text>
</comment>
<dbReference type="EMBL" id="BQFW01000004">
    <property type="protein sequence ID" value="GJJ70886.1"/>
    <property type="molecule type" value="Genomic_DNA"/>
</dbReference>
<feature type="domain" description="TM7S3/TM198-like" evidence="10">
    <location>
        <begin position="63"/>
        <end position="256"/>
    </location>
</feature>
<feature type="chain" id="PRO_5040493055" description="Transmembrane protein 198" evidence="9">
    <location>
        <begin position="31"/>
        <end position="405"/>
    </location>
</feature>
<evidence type="ECO:0000256" key="8">
    <source>
        <dbReference type="SAM" id="Phobius"/>
    </source>
</evidence>
<dbReference type="Pfam" id="PF13886">
    <property type="entry name" value="TM7S3_TM198"/>
    <property type="match status" value="1"/>
</dbReference>
<protein>
    <recommendedName>
        <fullName evidence="6">Transmembrane protein 198</fullName>
    </recommendedName>
</protein>
<reference evidence="11" key="2">
    <citation type="journal article" date="2022" name="Microbiol. Resour. Announc.">
        <title>Whole-Genome Sequence of Entomortierella parvispora E1425, a Mucoromycotan Fungus Associated with Burkholderiaceae-Related Endosymbiotic Bacteria.</title>
        <authorList>
            <person name="Herlambang A."/>
            <person name="Guo Y."/>
            <person name="Takashima Y."/>
            <person name="Narisawa K."/>
            <person name="Ohta H."/>
            <person name="Nishizawa T."/>
        </authorList>
    </citation>
    <scope>NUCLEOTIDE SEQUENCE</scope>
    <source>
        <strain evidence="11">E1425</strain>
    </source>
</reference>
<dbReference type="GO" id="GO:0005886">
    <property type="term" value="C:plasma membrane"/>
    <property type="evidence" value="ECO:0007669"/>
    <property type="project" value="TreeGrafter"/>
</dbReference>
<evidence type="ECO:0000259" key="10">
    <source>
        <dbReference type="Pfam" id="PF13886"/>
    </source>
</evidence>
<evidence type="ECO:0000256" key="3">
    <source>
        <dbReference type="ARBA" id="ARBA00022692"/>
    </source>
</evidence>
<feature type="transmembrane region" description="Helical" evidence="8">
    <location>
        <begin position="115"/>
        <end position="134"/>
    </location>
</feature>
<evidence type="ECO:0000256" key="9">
    <source>
        <dbReference type="SAM" id="SignalP"/>
    </source>
</evidence>
<dbReference type="AlphaFoldDB" id="A0A9P3LU80"/>
<feature type="signal peptide" evidence="9">
    <location>
        <begin position="1"/>
        <end position="30"/>
    </location>
</feature>
<feature type="transmembrane region" description="Helical" evidence="8">
    <location>
        <begin position="236"/>
        <end position="255"/>
    </location>
</feature>
<keyword evidence="5 8" id="KW-0472">Membrane</keyword>
<comment type="similarity">
    <text evidence="2">Belongs to the TMEM198 family.</text>
</comment>
<keyword evidence="3 8" id="KW-0812">Transmembrane</keyword>
<evidence type="ECO:0000256" key="6">
    <source>
        <dbReference type="ARBA" id="ARBA00049737"/>
    </source>
</evidence>
<evidence type="ECO:0000256" key="5">
    <source>
        <dbReference type="ARBA" id="ARBA00023136"/>
    </source>
</evidence>
<gene>
    <name evidence="11" type="ORF">EMPS_03236</name>
</gene>
<proteinExistence type="inferred from homology"/>
<name>A0A9P3LU80_9FUNG</name>
<evidence type="ECO:0000313" key="11">
    <source>
        <dbReference type="EMBL" id="GJJ70886.1"/>
    </source>
</evidence>
<feature type="transmembrane region" description="Helical" evidence="8">
    <location>
        <begin position="170"/>
        <end position="188"/>
    </location>
</feature>
<feature type="compositionally biased region" description="Polar residues" evidence="7">
    <location>
        <begin position="392"/>
        <end position="405"/>
    </location>
</feature>
<evidence type="ECO:0000256" key="2">
    <source>
        <dbReference type="ARBA" id="ARBA00006244"/>
    </source>
</evidence>
<dbReference type="OrthoDB" id="102260at2759"/>
<evidence type="ECO:0000256" key="1">
    <source>
        <dbReference type="ARBA" id="ARBA00004141"/>
    </source>
</evidence>
<keyword evidence="4 8" id="KW-1133">Transmembrane helix</keyword>
<dbReference type="InterPro" id="IPR040236">
    <property type="entry name" value="TMEM198"/>
</dbReference>
<evidence type="ECO:0000256" key="7">
    <source>
        <dbReference type="SAM" id="MobiDB-lite"/>
    </source>
</evidence>
<dbReference type="Proteomes" id="UP000827284">
    <property type="component" value="Unassembled WGS sequence"/>
</dbReference>
<evidence type="ECO:0000256" key="4">
    <source>
        <dbReference type="ARBA" id="ARBA00022989"/>
    </source>
</evidence>
<evidence type="ECO:0000313" key="12">
    <source>
        <dbReference type="Proteomes" id="UP000827284"/>
    </source>
</evidence>
<accession>A0A9P3LU80</accession>
<feature type="transmembrane region" description="Helical" evidence="8">
    <location>
        <begin position="84"/>
        <end position="103"/>
    </location>
</feature>
<sequence>MGVQQRAMGSKLMSSFQMLLMFMLPLLAFAQQPTPQPTPSNGNGVLGDGTSIDLTWERIVAGYILLLIGIVLTFRGYRYFRFTMFLTGFIVGCVILYSILANVEPSQGWRYGQVIYLFACIAAGLIIGAICCIFHIYTVWLLGALAGLMVALYILGWRNEGLIRSRGGRIGLLVGASALGLLIGLAFGRRILIPASALIGAYLTVVGIDLFARTGFTQSIKSFFTSNNTANYRLTANLYIMLGVVGGLIILGIVFQSLAYRHRMKALDAQGRTSHAYDKDWSLLGRKRHTVQPDPTYANGGNAYNAGYNPTNAGYNPTNAGYNPTNAGYDAYGASNTGQYDNTATTAYTTEKPKKSWNPFKKDKDKVTSSSATGTTGTTGTTVHSDYPDNRVSYSSNAALNQNSH</sequence>